<gene>
    <name evidence="1" type="ORF">PHYSODRAFT_348005</name>
</gene>
<dbReference type="GeneID" id="20648934"/>
<dbReference type="AlphaFoldDB" id="G5A709"/>
<protein>
    <submittedName>
        <fullName evidence="1">Uncharacterized protein</fullName>
    </submittedName>
</protein>
<accession>G5A709</accession>
<dbReference type="EMBL" id="JH159160">
    <property type="protein sequence ID" value="EGZ09114.1"/>
    <property type="molecule type" value="Genomic_DNA"/>
</dbReference>
<evidence type="ECO:0000313" key="2">
    <source>
        <dbReference type="Proteomes" id="UP000002640"/>
    </source>
</evidence>
<dbReference type="Proteomes" id="UP000002640">
    <property type="component" value="Unassembled WGS sequence"/>
</dbReference>
<keyword evidence="2" id="KW-1185">Reference proteome</keyword>
<name>G5A709_PHYSP</name>
<organism evidence="1 2">
    <name type="scientific">Phytophthora sojae (strain P6497)</name>
    <name type="common">Soybean stem and root rot agent</name>
    <name type="synonym">Phytophthora megasperma f. sp. glycines</name>
    <dbReference type="NCBI Taxonomy" id="1094619"/>
    <lineage>
        <taxon>Eukaryota</taxon>
        <taxon>Sar</taxon>
        <taxon>Stramenopiles</taxon>
        <taxon>Oomycota</taxon>
        <taxon>Peronosporomycetes</taxon>
        <taxon>Peronosporales</taxon>
        <taxon>Peronosporaceae</taxon>
        <taxon>Phytophthora</taxon>
    </lineage>
</organism>
<proteinExistence type="predicted"/>
<reference evidence="1 2" key="1">
    <citation type="journal article" date="2006" name="Science">
        <title>Phytophthora genome sequences uncover evolutionary origins and mechanisms of pathogenesis.</title>
        <authorList>
            <person name="Tyler B.M."/>
            <person name="Tripathy S."/>
            <person name="Zhang X."/>
            <person name="Dehal P."/>
            <person name="Jiang R.H."/>
            <person name="Aerts A."/>
            <person name="Arredondo F.D."/>
            <person name="Baxter L."/>
            <person name="Bensasson D."/>
            <person name="Beynon J.L."/>
            <person name="Chapman J."/>
            <person name="Damasceno C.M."/>
            <person name="Dorrance A.E."/>
            <person name="Dou D."/>
            <person name="Dickerman A.W."/>
            <person name="Dubchak I.L."/>
            <person name="Garbelotto M."/>
            <person name="Gijzen M."/>
            <person name="Gordon S.G."/>
            <person name="Govers F."/>
            <person name="Grunwald N.J."/>
            <person name="Huang W."/>
            <person name="Ivors K.L."/>
            <person name="Jones R.W."/>
            <person name="Kamoun S."/>
            <person name="Krampis K."/>
            <person name="Lamour K.H."/>
            <person name="Lee M.K."/>
            <person name="McDonald W.H."/>
            <person name="Medina M."/>
            <person name="Meijer H.J."/>
            <person name="Nordberg E.K."/>
            <person name="Maclean D.J."/>
            <person name="Ospina-Giraldo M.D."/>
            <person name="Morris P.F."/>
            <person name="Phuntumart V."/>
            <person name="Putnam N.H."/>
            <person name="Rash S."/>
            <person name="Rose J.K."/>
            <person name="Sakihama Y."/>
            <person name="Salamov A.A."/>
            <person name="Savidor A."/>
            <person name="Scheuring C.F."/>
            <person name="Smith B.M."/>
            <person name="Sobral B.W."/>
            <person name="Terry A."/>
            <person name="Torto-Alalibo T.A."/>
            <person name="Win J."/>
            <person name="Xu Z."/>
            <person name="Zhang H."/>
            <person name="Grigoriev I.V."/>
            <person name="Rokhsar D.S."/>
            <person name="Boore J.L."/>
        </authorList>
    </citation>
    <scope>NUCLEOTIDE SEQUENCE [LARGE SCALE GENOMIC DNA]</scope>
    <source>
        <strain evidence="1 2">P6497</strain>
    </source>
</reference>
<dbReference type="InParanoid" id="G5A709"/>
<sequence length="300" mass="32794">MPPTPLATGDYLLVLPEDVKQAVGGAFYGVVMSMTRSSARVKSVTTTLPGTYTLAKSLAGRRRVPSSEAEGQQPCVWLRKAVCVQAEGFHYYGQVVQVKGERLCVSTYLGVKEWPVQQVAGEVYPVIALIMGSQRWAIRTCAFEALETAHNRLLDAILEGEANKPLPSSGLTTIVPELKERTDLHVEWLAPDSGASHTTSLDHVLRYVYYVDEEDDVGHVGGGHGDIPAAVPPTEERSENQLQNTELWRQANASARSNTDDATCHSSTNLELEVIELLQKHRPDLLAPYLSKAPPAPARK</sequence>
<dbReference type="KEGG" id="psoj:PHYSODRAFT_348005"/>
<evidence type="ECO:0000313" key="1">
    <source>
        <dbReference type="EMBL" id="EGZ09114.1"/>
    </source>
</evidence>
<dbReference type="RefSeq" id="XP_009535747.1">
    <property type="nucleotide sequence ID" value="XM_009537452.1"/>
</dbReference>